<keyword evidence="3" id="KW-1185">Reference proteome</keyword>
<evidence type="ECO:0000313" key="3">
    <source>
        <dbReference type="Proteomes" id="UP000190102"/>
    </source>
</evidence>
<dbReference type="OrthoDB" id="9778037at2"/>
<dbReference type="RefSeq" id="WP_078790960.1">
    <property type="nucleotide sequence ID" value="NZ_FUWR01000018.1"/>
</dbReference>
<proteinExistence type="predicted"/>
<evidence type="ECO:0000256" key="1">
    <source>
        <dbReference type="SAM" id="MobiDB-lite"/>
    </source>
</evidence>
<dbReference type="Proteomes" id="UP000190102">
    <property type="component" value="Unassembled WGS sequence"/>
</dbReference>
<dbReference type="STRING" id="115783.SAMN02745119_02720"/>
<sequence>MLGFMTVTGYAGMTNIKGIIPVLLPPEELFAGTPARFKVLLCNEKKHIPSFLLQLAASDYGTVLIPLIGGGQNLETTLTLTFPERGRHPVGQIRVSSPFPVNFFTRYWSFQLDTPCIVYPRLVPIASAMASEDSRQSGTTVHHGRGQDGELERIREYSGAEPLRSIHWKLSARGDDLLVKEFGNQSVPPLVIRFDRLPGTGVEEKLSYAAWLIKHRVMEQPVGLDLDGQIIQPATGRQHGTRLLTELALYGQQ</sequence>
<feature type="region of interest" description="Disordered" evidence="1">
    <location>
        <begin position="133"/>
        <end position="152"/>
    </location>
</feature>
<dbReference type="AlphaFoldDB" id="A0A1T4R7K2"/>
<organism evidence="2 3">
    <name type="scientific">Trichlorobacter thiogenes</name>
    <dbReference type="NCBI Taxonomy" id="115783"/>
    <lineage>
        <taxon>Bacteria</taxon>
        <taxon>Pseudomonadati</taxon>
        <taxon>Thermodesulfobacteriota</taxon>
        <taxon>Desulfuromonadia</taxon>
        <taxon>Geobacterales</taxon>
        <taxon>Geobacteraceae</taxon>
        <taxon>Trichlorobacter</taxon>
    </lineage>
</organism>
<dbReference type="PANTHER" id="PTHR34351:SF1">
    <property type="entry name" value="SLR1927 PROTEIN"/>
    <property type="match status" value="1"/>
</dbReference>
<gene>
    <name evidence="2" type="ORF">SAMN02745119_02720</name>
</gene>
<name>A0A1T4R7K2_9BACT</name>
<protein>
    <submittedName>
        <fullName evidence="2">Uncharacterized protein</fullName>
    </submittedName>
</protein>
<accession>A0A1T4R7K2</accession>
<dbReference type="PANTHER" id="PTHR34351">
    <property type="entry name" value="SLR1927 PROTEIN-RELATED"/>
    <property type="match status" value="1"/>
</dbReference>
<evidence type="ECO:0000313" key="2">
    <source>
        <dbReference type="EMBL" id="SKA11796.1"/>
    </source>
</evidence>
<dbReference type="EMBL" id="FUWR01000018">
    <property type="protein sequence ID" value="SKA11796.1"/>
    <property type="molecule type" value="Genomic_DNA"/>
</dbReference>
<reference evidence="3" key="1">
    <citation type="submission" date="2017-02" db="EMBL/GenBank/DDBJ databases">
        <authorList>
            <person name="Varghese N."/>
            <person name="Submissions S."/>
        </authorList>
    </citation>
    <scope>NUCLEOTIDE SEQUENCE [LARGE SCALE GENOMIC DNA]</scope>
    <source>
        <strain evidence="3">ATCC BAA-34</strain>
    </source>
</reference>